<dbReference type="AlphaFoldDB" id="A0A4S4BM17"/>
<dbReference type="Proteomes" id="UP000310636">
    <property type="component" value="Unassembled WGS sequence"/>
</dbReference>
<feature type="domain" description="Tyr recombinase" evidence="5">
    <location>
        <begin position="106"/>
        <end position="290"/>
    </location>
</feature>
<gene>
    <name evidence="7" type="ORF">E6C55_20285</name>
</gene>
<evidence type="ECO:0000259" key="5">
    <source>
        <dbReference type="PROSITE" id="PS51898"/>
    </source>
</evidence>
<dbReference type="InterPro" id="IPR010998">
    <property type="entry name" value="Integrase_recombinase_N"/>
</dbReference>
<dbReference type="InterPro" id="IPR013762">
    <property type="entry name" value="Integrase-like_cat_sf"/>
</dbReference>
<evidence type="ECO:0000259" key="6">
    <source>
        <dbReference type="PROSITE" id="PS51900"/>
    </source>
</evidence>
<dbReference type="NCBIfam" id="NF001399">
    <property type="entry name" value="PRK00283.1"/>
    <property type="match status" value="1"/>
</dbReference>
<dbReference type="OrthoDB" id="9801717at2"/>
<name>A0A4S4BM17_9BACL</name>
<dbReference type="EMBL" id="SSOB01000028">
    <property type="protein sequence ID" value="THF75846.1"/>
    <property type="molecule type" value="Genomic_DNA"/>
</dbReference>
<dbReference type="SUPFAM" id="SSF56349">
    <property type="entry name" value="DNA breaking-rejoining enzymes"/>
    <property type="match status" value="1"/>
</dbReference>
<reference evidence="7 8" key="1">
    <citation type="submission" date="2019-04" db="EMBL/GenBank/DDBJ databases">
        <title>Cohnella sp. nov. isolated from preserved vegetables.</title>
        <authorList>
            <person name="Lin S.-Y."/>
            <person name="Hung M.-H."/>
            <person name="Young C.-C."/>
        </authorList>
    </citation>
    <scope>NUCLEOTIDE SEQUENCE [LARGE SCALE GENOMIC DNA]</scope>
    <source>
        <strain evidence="7 8">CC-MHH1044</strain>
    </source>
</reference>
<evidence type="ECO:0000313" key="8">
    <source>
        <dbReference type="Proteomes" id="UP000310636"/>
    </source>
</evidence>
<proteinExistence type="predicted"/>
<dbReference type="PROSITE" id="PS51898">
    <property type="entry name" value="TYR_RECOMBINASE"/>
    <property type="match status" value="1"/>
</dbReference>
<organism evidence="7 8">
    <name type="scientific">Cohnella fermenti</name>
    <dbReference type="NCBI Taxonomy" id="2565925"/>
    <lineage>
        <taxon>Bacteria</taxon>
        <taxon>Bacillati</taxon>
        <taxon>Bacillota</taxon>
        <taxon>Bacilli</taxon>
        <taxon>Bacillales</taxon>
        <taxon>Paenibacillaceae</taxon>
        <taxon>Cohnella</taxon>
    </lineage>
</organism>
<keyword evidence="1" id="KW-0229">DNA integration</keyword>
<evidence type="ECO:0000256" key="2">
    <source>
        <dbReference type="ARBA" id="ARBA00023125"/>
    </source>
</evidence>
<dbReference type="InterPro" id="IPR002104">
    <property type="entry name" value="Integrase_catalytic"/>
</dbReference>
<keyword evidence="3" id="KW-0233">DNA recombination</keyword>
<dbReference type="CDD" id="cd00798">
    <property type="entry name" value="INT_XerDC_C"/>
    <property type="match status" value="1"/>
</dbReference>
<evidence type="ECO:0000313" key="7">
    <source>
        <dbReference type="EMBL" id="THF75846.1"/>
    </source>
</evidence>
<dbReference type="SUPFAM" id="SSF47823">
    <property type="entry name" value="lambda integrase-like, N-terminal domain"/>
    <property type="match status" value="1"/>
</dbReference>
<protein>
    <submittedName>
        <fullName evidence="7">Tyrosine recombinase</fullName>
    </submittedName>
</protein>
<dbReference type="PANTHER" id="PTHR30349">
    <property type="entry name" value="PHAGE INTEGRASE-RELATED"/>
    <property type="match status" value="1"/>
</dbReference>
<keyword evidence="2 4" id="KW-0238">DNA-binding</keyword>
<accession>A0A4S4BM17</accession>
<keyword evidence="8" id="KW-1185">Reference proteome</keyword>
<evidence type="ECO:0000256" key="1">
    <source>
        <dbReference type="ARBA" id="ARBA00022908"/>
    </source>
</evidence>
<dbReference type="RefSeq" id="WP_136371650.1">
    <property type="nucleotide sequence ID" value="NZ_SSOB01000028.1"/>
</dbReference>
<dbReference type="GO" id="GO:0006310">
    <property type="term" value="P:DNA recombination"/>
    <property type="evidence" value="ECO:0007669"/>
    <property type="project" value="UniProtKB-KW"/>
</dbReference>
<dbReference type="Pfam" id="PF02899">
    <property type="entry name" value="Phage_int_SAM_1"/>
    <property type="match status" value="1"/>
</dbReference>
<dbReference type="GO" id="GO:0003677">
    <property type="term" value="F:DNA binding"/>
    <property type="evidence" value="ECO:0007669"/>
    <property type="project" value="UniProtKB-UniRule"/>
</dbReference>
<evidence type="ECO:0000256" key="3">
    <source>
        <dbReference type="ARBA" id="ARBA00023172"/>
    </source>
</evidence>
<dbReference type="InterPro" id="IPR011010">
    <property type="entry name" value="DNA_brk_join_enz"/>
</dbReference>
<dbReference type="Pfam" id="PF00589">
    <property type="entry name" value="Phage_integrase"/>
    <property type="match status" value="1"/>
</dbReference>
<sequence length="303" mass="33851">MKTHMEEFLLYLEQEKGLAASSLGSYRSDLTDLLRHLEEVGITEPEGIQPRHLAAYLAKLRGMARSNATLSRRIVAVRAFCQRLFSLRVIADNPALSLQAPRLEKKPHKALSEADVESLLEAPETGTPIGLRDKALLELFYASGLRVSELLALDVKHIRPEFGMLSCVGPGGQERMVPIGSFCAEWMVNYIQRSRPAFLREGKEEQALFLNHLGGRLTRQGCWKLIKKYADAAGLESEIAPHTLRQSFAVHLLARGADLRSVQEMMGHKAPATTQAYQPPAKARLKEVYEIAHPRARKPPKED</sequence>
<dbReference type="PANTHER" id="PTHR30349:SF81">
    <property type="entry name" value="TYROSINE RECOMBINASE XERC"/>
    <property type="match status" value="1"/>
</dbReference>
<feature type="domain" description="Core-binding (CB)" evidence="6">
    <location>
        <begin position="1"/>
        <end position="85"/>
    </location>
</feature>
<dbReference type="InterPro" id="IPR044068">
    <property type="entry name" value="CB"/>
</dbReference>
<comment type="caution">
    <text evidence="7">The sequence shown here is derived from an EMBL/GenBank/DDBJ whole genome shotgun (WGS) entry which is preliminary data.</text>
</comment>
<evidence type="ECO:0000256" key="4">
    <source>
        <dbReference type="PROSITE-ProRule" id="PRU01248"/>
    </source>
</evidence>
<dbReference type="InterPro" id="IPR050090">
    <property type="entry name" value="Tyrosine_recombinase_XerCD"/>
</dbReference>
<dbReference type="Gene3D" id="1.10.150.130">
    <property type="match status" value="1"/>
</dbReference>
<dbReference type="GO" id="GO:0015074">
    <property type="term" value="P:DNA integration"/>
    <property type="evidence" value="ECO:0007669"/>
    <property type="project" value="UniProtKB-KW"/>
</dbReference>
<dbReference type="PROSITE" id="PS51900">
    <property type="entry name" value="CB"/>
    <property type="match status" value="1"/>
</dbReference>
<dbReference type="Gene3D" id="1.10.443.10">
    <property type="entry name" value="Intergrase catalytic core"/>
    <property type="match status" value="1"/>
</dbReference>
<dbReference type="InterPro" id="IPR004107">
    <property type="entry name" value="Integrase_SAM-like_N"/>
</dbReference>